<feature type="region of interest" description="Disordered" evidence="1">
    <location>
        <begin position="1"/>
        <end position="178"/>
    </location>
</feature>
<feature type="compositionally biased region" description="Polar residues" evidence="1">
    <location>
        <begin position="283"/>
        <end position="304"/>
    </location>
</feature>
<feature type="compositionally biased region" description="Basic and acidic residues" evidence="1">
    <location>
        <begin position="417"/>
        <end position="431"/>
    </location>
</feature>
<evidence type="ECO:0000256" key="1">
    <source>
        <dbReference type="SAM" id="MobiDB-lite"/>
    </source>
</evidence>
<feature type="compositionally biased region" description="Basic and acidic residues" evidence="1">
    <location>
        <begin position="306"/>
        <end position="315"/>
    </location>
</feature>
<name>C3YCW2_BRAFL</name>
<proteinExistence type="predicted"/>
<accession>C3YCW2</accession>
<feature type="compositionally biased region" description="Basic and acidic residues" evidence="1">
    <location>
        <begin position="467"/>
        <end position="484"/>
    </location>
</feature>
<feature type="compositionally biased region" description="Basic and acidic residues" evidence="1">
    <location>
        <begin position="266"/>
        <end position="282"/>
    </location>
</feature>
<gene>
    <name evidence="2" type="ORF">BRAFLDRAFT_87424</name>
</gene>
<organism>
    <name type="scientific">Branchiostoma floridae</name>
    <name type="common">Florida lancelet</name>
    <name type="synonym">Amphioxus</name>
    <dbReference type="NCBI Taxonomy" id="7739"/>
    <lineage>
        <taxon>Eukaryota</taxon>
        <taxon>Metazoa</taxon>
        <taxon>Chordata</taxon>
        <taxon>Cephalochordata</taxon>
        <taxon>Leptocardii</taxon>
        <taxon>Amphioxiformes</taxon>
        <taxon>Branchiostomatidae</taxon>
        <taxon>Branchiostoma</taxon>
    </lineage>
</organism>
<feature type="compositionally biased region" description="Basic and acidic residues" evidence="1">
    <location>
        <begin position="17"/>
        <end position="46"/>
    </location>
</feature>
<feature type="region of interest" description="Disordered" evidence="1">
    <location>
        <begin position="415"/>
        <end position="491"/>
    </location>
</feature>
<sequence length="564" mass="63475">MSTVSRFPPLQVSSLVESEKNRPRSHEIPRQAQEDGESSEKPRPKSQELPTIRGASRAGWRTAKSRVVSGARAGRDPGLSLRPPPHKGRSPSPGLRARSGWEKQDGDRTPSEEMDDRNRSSRNRFYRTAAMATRSQTLLDINRHLVPSNASPRQQRDDDTLSRSGYQEKGILEKKHGTKIDEAMSGKYDSYGHSKVNVTRTSSTDRLAQENVRLREETLYSPLVNEISRTECEDRVEKEGYSLIQLEKKQQATGVDTSYSTLVGKISREDEKHRKEKDDHSRMQLSKKQQPTGGETSSTSTLANKISREDGKDREQVERHNLIHLTKKQQSAGAETSDSATLVDRYKISHEDGREDSSLPLAIESTGGAYLSAGLSYGYKLWNEISRWGNQDSSRFSNSLKLLNRIESGIGNMLGERTAKQAGKSEEKAQIETENSFRSTQNSENTSCEPLESALGCVNDETEDANPDEKEHAFTSHGSGETDHTTTSTDVPIREYSKTAGNANSWCQKSYDDYYVTTLEYNRPRHPKKDYLTQKNGKTVVNGEVNTYEDYFISFNSRSKFKRV</sequence>
<protein>
    <submittedName>
        <fullName evidence="2">Uncharacterized protein</fullName>
    </submittedName>
</protein>
<feature type="compositionally biased region" description="Polar residues" evidence="1">
    <location>
        <begin position="1"/>
        <end position="16"/>
    </location>
</feature>
<dbReference type="EMBL" id="GG666502">
    <property type="protein sequence ID" value="EEN61913.1"/>
    <property type="molecule type" value="Genomic_DNA"/>
</dbReference>
<dbReference type="AlphaFoldDB" id="C3YCW2"/>
<evidence type="ECO:0000313" key="2">
    <source>
        <dbReference type="EMBL" id="EEN61913.1"/>
    </source>
</evidence>
<dbReference type="InParanoid" id="C3YCW2"/>
<feature type="compositionally biased region" description="Basic and acidic residues" evidence="1">
    <location>
        <begin position="99"/>
        <end position="119"/>
    </location>
</feature>
<feature type="region of interest" description="Disordered" evidence="1">
    <location>
        <begin position="264"/>
        <end position="315"/>
    </location>
</feature>
<feature type="compositionally biased region" description="Polar residues" evidence="1">
    <location>
        <begin position="432"/>
        <end position="448"/>
    </location>
</feature>
<reference evidence="2" key="1">
    <citation type="journal article" date="2008" name="Nature">
        <title>The amphioxus genome and the evolution of the chordate karyotype.</title>
        <authorList>
            <consortium name="US DOE Joint Genome Institute (JGI-PGF)"/>
            <person name="Putnam N.H."/>
            <person name="Butts T."/>
            <person name="Ferrier D.E.K."/>
            <person name="Furlong R.F."/>
            <person name="Hellsten U."/>
            <person name="Kawashima T."/>
            <person name="Robinson-Rechavi M."/>
            <person name="Shoguchi E."/>
            <person name="Terry A."/>
            <person name="Yu J.-K."/>
            <person name="Benito-Gutierrez E.L."/>
            <person name="Dubchak I."/>
            <person name="Garcia-Fernandez J."/>
            <person name="Gibson-Brown J.J."/>
            <person name="Grigoriev I.V."/>
            <person name="Horton A.C."/>
            <person name="de Jong P.J."/>
            <person name="Jurka J."/>
            <person name="Kapitonov V.V."/>
            <person name="Kohara Y."/>
            <person name="Kuroki Y."/>
            <person name="Lindquist E."/>
            <person name="Lucas S."/>
            <person name="Osoegawa K."/>
            <person name="Pennacchio L.A."/>
            <person name="Salamov A.A."/>
            <person name="Satou Y."/>
            <person name="Sauka-Spengler T."/>
            <person name="Schmutz J."/>
            <person name="Shin-I T."/>
            <person name="Toyoda A."/>
            <person name="Bronner-Fraser M."/>
            <person name="Fujiyama A."/>
            <person name="Holland L.Z."/>
            <person name="Holland P.W.H."/>
            <person name="Satoh N."/>
            <person name="Rokhsar D.S."/>
        </authorList>
    </citation>
    <scope>NUCLEOTIDE SEQUENCE [LARGE SCALE GENOMIC DNA]</scope>
    <source>
        <strain evidence="2">S238N-H82</strain>
        <tissue evidence="2">Testes</tissue>
    </source>
</reference>